<name>A0A3P3ZSC3_9ZZZZ</name>
<accession>A0A3P3ZSC3</accession>
<reference evidence="1" key="1">
    <citation type="submission" date="2018-10" db="EMBL/GenBank/DDBJ databases">
        <authorList>
            <person name="Plewniak F."/>
        </authorList>
    </citation>
    <scope>NUCLEOTIDE SEQUENCE</scope>
</reference>
<evidence type="ECO:0000313" key="1">
    <source>
        <dbReference type="EMBL" id="VAY89542.1"/>
    </source>
</evidence>
<protein>
    <submittedName>
        <fullName evidence="1">Uncharacterized protein</fullName>
    </submittedName>
</protein>
<gene>
    <name evidence="1" type="ORF">CARN8_7060004</name>
</gene>
<proteinExistence type="predicted"/>
<dbReference type="EMBL" id="UOYP01000675">
    <property type="protein sequence ID" value="VAY89542.1"/>
    <property type="molecule type" value="Genomic_DNA"/>
</dbReference>
<sequence>MRGQFRQSAYNDFVGSQIRFRQRTPILLVCHLQWMTGIGGGYFRIILQNSPSRPLDDVQHRHLRSLRYRFVLLSALTGHIHRLKSIKTDKTELESFTLIPSRNVSQLGPQVHASHASF</sequence>
<organism evidence="1">
    <name type="scientific">mine drainage metagenome</name>
    <dbReference type="NCBI Taxonomy" id="410659"/>
    <lineage>
        <taxon>unclassified sequences</taxon>
        <taxon>metagenomes</taxon>
        <taxon>ecological metagenomes</taxon>
    </lineage>
</organism>
<dbReference type="AlphaFoldDB" id="A0A3P3ZSC3"/>